<dbReference type="Pfam" id="PF07504">
    <property type="entry name" value="FTP"/>
    <property type="match status" value="1"/>
</dbReference>
<dbReference type="InterPro" id="IPR001570">
    <property type="entry name" value="Peptidase_M4_C_domain"/>
</dbReference>
<comment type="similarity">
    <text evidence="1 8">Belongs to the peptidase M4 family.</text>
</comment>
<keyword evidence="7 8" id="KW-0482">Metalloprotease</keyword>
<dbReference type="InterPro" id="IPR027268">
    <property type="entry name" value="Peptidase_M4/M1_CTD_sf"/>
</dbReference>
<dbReference type="CDD" id="cd09597">
    <property type="entry name" value="M4_TLP"/>
    <property type="match status" value="1"/>
</dbReference>
<dbReference type="Gene3D" id="3.10.450.490">
    <property type="match status" value="1"/>
</dbReference>
<sequence length="617" mass="65898">MTQNKRVGATRIALLALAVAGALHGEAATRIDLGQNVQRDGALASADLRATHHSVTTADGGRKIKYQQYYQGVRVWGEAAPVAHFAKQGNGLVSSTPTFSTGVVVDGIAADLPSAQPRMSKNDIQKLVRILATRQGLMANRAELEQAELLVRLDEKNRAQLVYIASLHIPGDEPTSPTFMLDANTGAVLMSWDSLAHRDAHGPGGNEKVGKYMYGKDFKALDITQDCRFDSENVTTIDLKNGTASITAPYQMASCPATGTPVNDYRTINGAYSPVNDGHYFGNVIFNMYRDWYNTRPLTQKLKVRVHYGNGYENAFWNGDSMTFGDGATRFHPLVSLGVMAHEVSHGVTTQSSGLIYRGMSGGMNEAFSDIAAMVAEQYMYGKPTWLIGGEIVKGGADKALRYMAEPEKDGKSIGHASKFTDKLNVHYSSGVYNKAFYTLANTSGWDARKAFDIFLGANRLYWKANSTFNEGACGVIQAARDKAYNTADVIAAFDKVGVRCDGTTPPEPPTGGSPIALKSGTAVTGISINAAGKQVYTIEVPANARFLAVRAGSGSGNANLYAKFGSEPSKSSSDAKSEGSANAEALVIPQPKAGRYYVLLDAPAAVAGASVIAIAR</sequence>
<evidence type="ECO:0000256" key="6">
    <source>
        <dbReference type="ARBA" id="ARBA00022833"/>
    </source>
</evidence>
<evidence type="ECO:0000259" key="10">
    <source>
        <dbReference type="Pfam" id="PF02868"/>
    </source>
</evidence>
<dbReference type="InterPro" id="IPR011096">
    <property type="entry name" value="FTP_domain"/>
</dbReference>
<dbReference type="InterPro" id="IPR007280">
    <property type="entry name" value="Peptidase_C_arc/bac"/>
</dbReference>
<evidence type="ECO:0000259" key="12">
    <source>
        <dbReference type="Pfam" id="PF07504"/>
    </source>
</evidence>
<evidence type="ECO:0000256" key="3">
    <source>
        <dbReference type="ARBA" id="ARBA00022723"/>
    </source>
</evidence>
<dbReference type="InterPro" id="IPR023612">
    <property type="entry name" value="Peptidase_M4"/>
</dbReference>
<dbReference type="EMBL" id="BSOG01000001">
    <property type="protein sequence ID" value="GLR12244.1"/>
    <property type="molecule type" value="Genomic_DNA"/>
</dbReference>
<dbReference type="Proteomes" id="UP001156706">
    <property type="component" value="Unassembled WGS sequence"/>
</dbReference>
<dbReference type="Gene3D" id="1.10.390.10">
    <property type="entry name" value="Neutral Protease Domain 2"/>
    <property type="match status" value="1"/>
</dbReference>
<feature type="signal peptide" evidence="8">
    <location>
        <begin position="1"/>
        <end position="27"/>
    </location>
</feature>
<dbReference type="PANTHER" id="PTHR33794">
    <property type="entry name" value="BACILLOLYSIN"/>
    <property type="match status" value="1"/>
</dbReference>
<evidence type="ECO:0000259" key="9">
    <source>
        <dbReference type="Pfam" id="PF01447"/>
    </source>
</evidence>
<evidence type="ECO:0000256" key="7">
    <source>
        <dbReference type="ARBA" id="ARBA00023049"/>
    </source>
</evidence>
<proteinExistence type="inferred from homology"/>
<evidence type="ECO:0000259" key="11">
    <source>
        <dbReference type="Pfam" id="PF04151"/>
    </source>
</evidence>
<evidence type="ECO:0000313" key="14">
    <source>
        <dbReference type="Proteomes" id="UP001156706"/>
    </source>
</evidence>
<keyword evidence="14" id="KW-1185">Reference proteome</keyword>
<evidence type="ECO:0000256" key="4">
    <source>
        <dbReference type="ARBA" id="ARBA00022729"/>
    </source>
</evidence>
<evidence type="ECO:0000256" key="2">
    <source>
        <dbReference type="ARBA" id="ARBA00022670"/>
    </source>
</evidence>
<dbReference type="Pfam" id="PF01447">
    <property type="entry name" value="Peptidase_M4"/>
    <property type="match status" value="1"/>
</dbReference>
<dbReference type="InterPro" id="IPR013856">
    <property type="entry name" value="Peptidase_M4_domain"/>
</dbReference>
<feature type="domain" description="FTP" evidence="12">
    <location>
        <begin position="54"/>
        <end position="89"/>
    </location>
</feature>
<comment type="caution">
    <text evidence="13">The sequence shown here is derived from an EMBL/GenBank/DDBJ whole genome shotgun (WGS) entry which is preliminary data.</text>
</comment>
<feature type="domain" description="Peptidase C-terminal archaeal/bacterial" evidence="11">
    <location>
        <begin position="535"/>
        <end position="601"/>
    </location>
</feature>
<dbReference type="PANTHER" id="PTHR33794:SF1">
    <property type="entry name" value="BACILLOLYSIN"/>
    <property type="match status" value="1"/>
</dbReference>
<name>A0ABQ5YED5_9NEIS</name>
<accession>A0ABQ5YED5</accession>
<comment type="cofactor">
    <cofactor evidence="8">
        <name>Zn(2+)</name>
        <dbReference type="ChEBI" id="CHEBI:29105"/>
    </cofactor>
</comment>
<dbReference type="Pfam" id="PF04151">
    <property type="entry name" value="PPC"/>
    <property type="match status" value="1"/>
</dbReference>
<dbReference type="Gene3D" id="3.10.450.40">
    <property type="match status" value="1"/>
</dbReference>
<feature type="chain" id="PRO_5044978494" description="Neutral metalloproteinase" evidence="8">
    <location>
        <begin position="28"/>
        <end position="617"/>
    </location>
</feature>
<feature type="domain" description="Peptidase M4" evidence="9">
    <location>
        <begin position="208"/>
        <end position="349"/>
    </location>
</feature>
<dbReference type="PRINTS" id="PR00730">
    <property type="entry name" value="THERMOLYSIN"/>
</dbReference>
<dbReference type="EC" id="3.4.24.-" evidence="8"/>
<evidence type="ECO:0000256" key="8">
    <source>
        <dbReference type="RuleBase" id="RU366073"/>
    </source>
</evidence>
<dbReference type="Gene3D" id="2.60.120.380">
    <property type="match status" value="1"/>
</dbReference>
<dbReference type="SUPFAM" id="SSF55486">
    <property type="entry name" value="Metalloproteases ('zincins'), catalytic domain"/>
    <property type="match status" value="1"/>
</dbReference>
<keyword evidence="8" id="KW-0964">Secreted</keyword>
<keyword evidence="6 8" id="KW-0862">Zinc</keyword>
<keyword evidence="3" id="KW-0479">Metal-binding</keyword>
<dbReference type="Gene3D" id="3.10.170.10">
    <property type="match status" value="1"/>
</dbReference>
<evidence type="ECO:0000256" key="5">
    <source>
        <dbReference type="ARBA" id="ARBA00022801"/>
    </source>
</evidence>
<keyword evidence="5 8" id="KW-0378">Hydrolase</keyword>
<keyword evidence="2 8" id="KW-0645">Protease</keyword>
<comment type="subcellular location">
    <subcellularLocation>
        <location evidence="8">Secreted</location>
    </subcellularLocation>
</comment>
<feature type="domain" description="Peptidase M4 C-terminal" evidence="10">
    <location>
        <begin position="353"/>
        <end position="499"/>
    </location>
</feature>
<evidence type="ECO:0000313" key="13">
    <source>
        <dbReference type="EMBL" id="GLR12244.1"/>
    </source>
</evidence>
<evidence type="ECO:0000256" key="1">
    <source>
        <dbReference type="ARBA" id="ARBA00009388"/>
    </source>
</evidence>
<protein>
    <recommendedName>
        <fullName evidence="8">Neutral metalloproteinase</fullName>
        <ecNumber evidence="8">3.4.24.-</ecNumber>
    </recommendedName>
</protein>
<gene>
    <name evidence="13" type="ORF">GCM10007907_10340</name>
</gene>
<reference evidence="14" key="1">
    <citation type="journal article" date="2019" name="Int. J. Syst. Evol. Microbiol.">
        <title>The Global Catalogue of Microorganisms (GCM) 10K type strain sequencing project: providing services to taxonomists for standard genome sequencing and annotation.</title>
        <authorList>
            <consortium name="The Broad Institute Genomics Platform"/>
            <consortium name="The Broad Institute Genome Sequencing Center for Infectious Disease"/>
            <person name="Wu L."/>
            <person name="Ma J."/>
        </authorList>
    </citation>
    <scope>NUCLEOTIDE SEQUENCE [LARGE SCALE GENOMIC DNA]</scope>
    <source>
        <strain evidence="14">NBRC 110044</strain>
    </source>
</reference>
<keyword evidence="4 8" id="KW-0732">Signal</keyword>
<dbReference type="Pfam" id="PF02868">
    <property type="entry name" value="Peptidase_M4_C"/>
    <property type="match status" value="1"/>
</dbReference>
<dbReference type="RefSeq" id="WP_284195375.1">
    <property type="nucleotide sequence ID" value="NZ_BSOG01000001.1"/>
</dbReference>
<organism evidence="13 14">
    <name type="scientific">Chitinimonas prasina</name>
    <dbReference type="NCBI Taxonomy" id="1434937"/>
    <lineage>
        <taxon>Bacteria</taxon>
        <taxon>Pseudomonadati</taxon>
        <taxon>Pseudomonadota</taxon>
        <taxon>Betaproteobacteria</taxon>
        <taxon>Neisseriales</taxon>
        <taxon>Chitinibacteraceae</taxon>
        <taxon>Chitinimonas</taxon>
    </lineage>
</organism>
<dbReference type="InterPro" id="IPR050728">
    <property type="entry name" value="Zinc_Metalloprotease_M4"/>
</dbReference>
<comment type="function">
    <text evidence="8">Extracellular zinc metalloprotease.</text>
</comment>